<sequence length="313" mass="35743">MIYPTMSGFQDFYERELKAELAALERDRPARVRQFFLIAGAAAMVGLTVAFILMVTSDVDPFFLIPVGVLVIAIGGWAYLPLGRLQEDAKVRTMTSLCRFLGLDYHLRPHGVSLGRLRELSLIPSHNERKLEDQITGDVKGVDFNLFEARLIKKTRDSKGRTRRSTVFRGLLCEFDFHKDFTGTTIITRDHTKFGNFFAKFGKIGERIKLEDPHFESMFEVYGTDQVESRYLLTPAFMERIRHLSEAVGPRALQLAFDHGRLLLAIKKTNNSFEGGTAFSDLTDITRIEKTIQELTLIYDVVDKLRLELETRV</sequence>
<gene>
    <name evidence="2" type="ORF">MNBD_ALPHA01-2322</name>
</gene>
<evidence type="ECO:0000256" key="1">
    <source>
        <dbReference type="SAM" id="Phobius"/>
    </source>
</evidence>
<name>A0A3B0SZ52_9ZZZZ</name>
<dbReference type="EMBL" id="UOEJ01000127">
    <property type="protein sequence ID" value="VAW00046.1"/>
    <property type="molecule type" value="Genomic_DNA"/>
</dbReference>
<feature type="transmembrane region" description="Helical" evidence="1">
    <location>
        <begin position="62"/>
        <end position="82"/>
    </location>
</feature>
<keyword evidence="1" id="KW-0472">Membrane</keyword>
<organism evidence="2">
    <name type="scientific">hydrothermal vent metagenome</name>
    <dbReference type="NCBI Taxonomy" id="652676"/>
    <lineage>
        <taxon>unclassified sequences</taxon>
        <taxon>metagenomes</taxon>
        <taxon>ecological metagenomes</taxon>
    </lineage>
</organism>
<proteinExistence type="predicted"/>
<accession>A0A3B0SZ52</accession>
<dbReference type="AlphaFoldDB" id="A0A3B0SZ52"/>
<dbReference type="Pfam" id="PF11335">
    <property type="entry name" value="DUF3137"/>
    <property type="match status" value="1"/>
</dbReference>
<protein>
    <submittedName>
        <fullName evidence="2">Possible Galanin</fullName>
    </submittedName>
</protein>
<reference evidence="2" key="1">
    <citation type="submission" date="2018-06" db="EMBL/GenBank/DDBJ databases">
        <authorList>
            <person name="Zhirakovskaya E."/>
        </authorList>
    </citation>
    <scope>NUCLEOTIDE SEQUENCE</scope>
</reference>
<evidence type="ECO:0000313" key="2">
    <source>
        <dbReference type="EMBL" id="VAW00046.1"/>
    </source>
</evidence>
<keyword evidence="1" id="KW-0812">Transmembrane</keyword>
<feature type="transmembrane region" description="Helical" evidence="1">
    <location>
        <begin position="35"/>
        <end position="56"/>
    </location>
</feature>
<dbReference type="InterPro" id="IPR021484">
    <property type="entry name" value="DUF3137"/>
</dbReference>
<keyword evidence="1" id="KW-1133">Transmembrane helix</keyword>